<dbReference type="AlphaFoldDB" id="A0A151N1S5"/>
<gene>
    <name evidence="2" type="ORF">Y1Q_0008325</name>
</gene>
<protein>
    <submittedName>
        <fullName evidence="2">Uncharacterized protein</fullName>
    </submittedName>
</protein>
<feature type="chain" id="PRO_5007585659" evidence="1">
    <location>
        <begin position="25"/>
        <end position="70"/>
    </location>
</feature>
<evidence type="ECO:0000313" key="2">
    <source>
        <dbReference type="EMBL" id="KYO30710.1"/>
    </source>
</evidence>
<reference evidence="2 3" key="1">
    <citation type="journal article" date="2012" name="Genome Biol.">
        <title>Sequencing three crocodilian genomes to illuminate the evolution of archosaurs and amniotes.</title>
        <authorList>
            <person name="St John J.A."/>
            <person name="Braun E.L."/>
            <person name="Isberg S.R."/>
            <person name="Miles L.G."/>
            <person name="Chong A.Y."/>
            <person name="Gongora J."/>
            <person name="Dalzell P."/>
            <person name="Moran C."/>
            <person name="Bed'hom B."/>
            <person name="Abzhanov A."/>
            <person name="Burgess S.C."/>
            <person name="Cooksey A.M."/>
            <person name="Castoe T.A."/>
            <person name="Crawford N.G."/>
            <person name="Densmore L.D."/>
            <person name="Drew J.C."/>
            <person name="Edwards S.V."/>
            <person name="Faircloth B.C."/>
            <person name="Fujita M.K."/>
            <person name="Greenwold M.J."/>
            <person name="Hoffmann F.G."/>
            <person name="Howard J.M."/>
            <person name="Iguchi T."/>
            <person name="Janes D.E."/>
            <person name="Khan S.Y."/>
            <person name="Kohno S."/>
            <person name="de Koning A.J."/>
            <person name="Lance S.L."/>
            <person name="McCarthy F.M."/>
            <person name="McCormack J.E."/>
            <person name="Merchant M.E."/>
            <person name="Peterson D.G."/>
            <person name="Pollock D.D."/>
            <person name="Pourmand N."/>
            <person name="Raney B.J."/>
            <person name="Roessler K.A."/>
            <person name="Sanford J.R."/>
            <person name="Sawyer R.H."/>
            <person name="Schmidt C.J."/>
            <person name="Triplett E.W."/>
            <person name="Tuberville T.D."/>
            <person name="Venegas-Anaya M."/>
            <person name="Howard J.T."/>
            <person name="Jarvis E.D."/>
            <person name="Guillette L.J.Jr."/>
            <person name="Glenn T.C."/>
            <person name="Green R.E."/>
            <person name="Ray D.A."/>
        </authorList>
    </citation>
    <scope>NUCLEOTIDE SEQUENCE [LARGE SCALE GENOMIC DNA]</scope>
    <source>
        <strain evidence="2">KSC_2009_1</strain>
    </source>
</reference>
<evidence type="ECO:0000313" key="3">
    <source>
        <dbReference type="Proteomes" id="UP000050525"/>
    </source>
</evidence>
<keyword evidence="1" id="KW-0732">Signal</keyword>
<sequence>MELIGCKCPIPLLIFHQLFMVLKCSLNNHPNPITPVTPPGTPLSQNQTPRTAELISNRIFGYFQVEEIWR</sequence>
<comment type="caution">
    <text evidence="2">The sequence shown here is derived from an EMBL/GenBank/DDBJ whole genome shotgun (WGS) entry which is preliminary data.</text>
</comment>
<keyword evidence="3" id="KW-1185">Reference proteome</keyword>
<accession>A0A151N1S5</accession>
<organism evidence="2 3">
    <name type="scientific">Alligator mississippiensis</name>
    <name type="common">American alligator</name>
    <dbReference type="NCBI Taxonomy" id="8496"/>
    <lineage>
        <taxon>Eukaryota</taxon>
        <taxon>Metazoa</taxon>
        <taxon>Chordata</taxon>
        <taxon>Craniata</taxon>
        <taxon>Vertebrata</taxon>
        <taxon>Euteleostomi</taxon>
        <taxon>Archelosauria</taxon>
        <taxon>Archosauria</taxon>
        <taxon>Crocodylia</taxon>
        <taxon>Alligatoridae</taxon>
        <taxon>Alligatorinae</taxon>
        <taxon>Alligator</taxon>
    </lineage>
</organism>
<dbReference type="Proteomes" id="UP000050525">
    <property type="component" value="Unassembled WGS sequence"/>
</dbReference>
<evidence type="ECO:0000256" key="1">
    <source>
        <dbReference type="SAM" id="SignalP"/>
    </source>
</evidence>
<proteinExistence type="predicted"/>
<dbReference type="EMBL" id="AKHW03004154">
    <property type="protein sequence ID" value="KYO30710.1"/>
    <property type="molecule type" value="Genomic_DNA"/>
</dbReference>
<feature type="signal peptide" evidence="1">
    <location>
        <begin position="1"/>
        <end position="24"/>
    </location>
</feature>
<name>A0A151N1S5_ALLMI</name>